<proteinExistence type="inferred from homology"/>
<dbReference type="SUPFAM" id="SSF52402">
    <property type="entry name" value="Adenine nucleotide alpha hydrolases-like"/>
    <property type="match status" value="2"/>
</dbReference>
<dbReference type="OrthoDB" id="5703340at2"/>
<dbReference type="PANTHER" id="PTHR46268">
    <property type="entry name" value="STRESS RESPONSE PROTEIN NHAX"/>
    <property type="match status" value="1"/>
</dbReference>
<protein>
    <submittedName>
        <fullName evidence="3">Nucleotide-binding universal stress protein, UspA family</fullName>
    </submittedName>
</protein>
<dbReference type="InterPro" id="IPR006015">
    <property type="entry name" value="Universal_stress_UspA"/>
</dbReference>
<dbReference type="CDD" id="cd23659">
    <property type="entry name" value="USP_At3g01520-like"/>
    <property type="match status" value="1"/>
</dbReference>
<evidence type="ECO:0000313" key="3">
    <source>
        <dbReference type="EMBL" id="SCY39977.1"/>
    </source>
</evidence>
<dbReference type="InterPro" id="IPR006016">
    <property type="entry name" value="UspA"/>
</dbReference>
<organism evidence="3 4">
    <name type="scientific">Thiohalorhabdus denitrificans</name>
    <dbReference type="NCBI Taxonomy" id="381306"/>
    <lineage>
        <taxon>Bacteria</taxon>
        <taxon>Pseudomonadati</taxon>
        <taxon>Pseudomonadota</taxon>
        <taxon>Gammaproteobacteria</taxon>
        <taxon>Thiohalorhabdales</taxon>
        <taxon>Thiohalorhabdaceae</taxon>
        <taxon>Thiohalorhabdus</taxon>
    </lineage>
</organism>
<reference evidence="4" key="1">
    <citation type="submission" date="2016-10" db="EMBL/GenBank/DDBJ databases">
        <authorList>
            <person name="Varghese N."/>
        </authorList>
    </citation>
    <scope>NUCLEOTIDE SEQUENCE [LARGE SCALE GENOMIC DNA]</scope>
    <source>
        <strain evidence="4">HL 19</strain>
    </source>
</reference>
<feature type="domain" description="UspA" evidence="2">
    <location>
        <begin position="6"/>
        <end position="147"/>
    </location>
</feature>
<dbReference type="STRING" id="381306.AN478_03830"/>
<sequence length="297" mass="32221">MTLRADRILVATDFSEQAERATRRALALAPADGSLHLLHVLAEGPLQRLREVLGVSVGREAREAVLAAARERLEDLRARLAAEYAGTVSAEVVEGHPRTAIGDYARAGGYDLVVAGAYGQEGEERLFSGVTAQKVVRTADRPVLLVRAGEGAGRGYRRVVVAVDFSAASRKALEWALALCPQATLYVLHVFELPFQQSIDYDALPLEVAERYREEGHALAKAELDRFLDGFGDRGRCRPLVRQGDPSRVILGQARAQEADLVVVGSRGRGGMSESLLGSVNLHLLHRAECDVLTVRP</sequence>
<dbReference type="CDD" id="cd00293">
    <property type="entry name" value="USP-like"/>
    <property type="match status" value="1"/>
</dbReference>
<dbReference type="PRINTS" id="PR01438">
    <property type="entry name" value="UNVRSLSTRESS"/>
</dbReference>
<dbReference type="Proteomes" id="UP000183104">
    <property type="component" value="Unassembled WGS sequence"/>
</dbReference>
<evidence type="ECO:0000256" key="1">
    <source>
        <dbReference type="ARBA" id="ARBA00008791"/>
    </source>
</evidence>
<dbReference type="PANTHER" id="PTHR46268:SF6">
    <property type="entry name" value="UNIVERSAL STRESS PROTEIN UP12"/>
    <property type="match status" value="1"/>
</dbReference>
<keyword evidence="4" id="KW-1185">Reference proteome</keyword>
<dbReference type="EMBL" id="FMUN01000005">
    <property type="protein sequence ID" value="SCY39977.1"/>
    <property type="molecule type" value="Genomic_DNA"/>
</dbReference>
<feature type="domain" description="UspA" evidence="2">
    <location>
        <begin position="156"/>
        <end position="296"/>
    </location>
</feature>
<dbReference type="InterPro" id="IPR014729">
    <property type="entry name" value="Rossmann-like_a/b/a_fold"/>
</dbReference>
<comment type="similarity">
    <text evidence="1">Belongs to the universal stress protein A family.</text>
</comment>
<name>A0A0P9CWI7_9GAMM</name>
<dbReference type="RefSeq" id="WP_054965305.1">
    <property type="nucleotide sequence ID" value="NZ_FMUN01000005.1"/>
</dbReference>
<gene>
    <name evidence="3" type="ORF">SAMN05661077_2012</name>
</gene>
<dbReference type="Pfam" id="PF00582">
    <property type="entry name" value="Usp"/>
    <property type="match status" value="2"/>
</dbReference>
<dbReference type="Gene3D" id="3.40.50.620">
    <property type="entry name" value="HUPs"/>
    <property type="match status" value="2"/>
</dbReference>
<evidence type="ECO:0000313" key="4">
    <source>
        <dbReference type="Proteomes" id="UP000183104"/>
    </source>
</evidence>
<evidence type="ECO:0000259" key="2">
    <source>
        <dbReference type="Pfam" id="PF00582"/>
    </source>
</evidence>
<accession>A0A0P9CWI7</accession>
<dbReference type="AlphaFoldDB" id="A0A0P9CWI7"/>